<evidence type="ECO:0000313" key="2">
    <source>
        <dbReference type="EMBL" id="ACV62419.1"/>
    </source>
</evidence>
<protein>
    <submittedName>
        <fullName evidence="2">Rubrerythrin</fullName>
    </submittedName>
</protein>
<name>C8VW67_DESAS</name>
<dbReference type="GO" id="GO:0016491">
    <property type="term" value="F:oxidoreductase activity"/>
    <property type="evidence" value="ECO:0007669"/>
    <property type="project" value="InterPro"/>
</dbReference>
<gene>
    <name evidence="2" type="ordered locus">Dtox_1557</name>
</gene>
<dbReference type="PANTHER" id="PTHR33531">
    <property type="entry name" value="RUBRERYTHRIN SUBFAMILY"/>
    <property type="match status" value="1"/>
</dbReference>
<reference evidence="2 3" key="1">
    <citation type="journal article" date="2009" name="Stand. Genomic Sci.">
        <title>Complete genome sequence of Desulfotomaculum acetoxidans type strain (5575).</title>
        <authorList>
            <person name="Spring S."/>
            <person name="Lapidus A."/>
            <person name="Schroder M."/>
            <person name="Gleim D."/>
            <person name="Sims D."/>
            <person name="Meincke L."/>
            <person name="Glavina Del Rio T."/>
            <person name="Tice H."/>
            <person name="Copeland A."/>
            <person name="Cheng J.F."/>
            <person name="Lucas S."/>
            <person name="Chen F."/>
            <person name="Nolan M."/>
            <person name="Bruce D."/>
            <person name="Goodwin L."/>
            <person name="Pitluck S."/>
            <person name="Ivanova N."/>
            <person name="Mavromatis K."/>
            <person name="Mikhailova N."/>
            <person name="Pati A."/>
            <person name="Chen A."/>
            <person name="Palaniappan K."/>
            <person name="Land M."/>
            <person name="Hauser L."/>
            <person name="Chang Y.J."/>
            <person name="Jeffries C.D."/>
            <person name="Chain P."/>
            <person name="Saunders E."/>
            <person name="Brettin T."/>
            <person name="Detter J.C."/>
            <person name="Goker M."/>
            <person name="Bristow J."/>
            <person name="Eisen J.A."/>
            <person name="Markowitz V."/>
            <person name="Hugenholtz P."/>
            <person name="Kyrpides N.C."/>
            <person name="Klenk H.P."/>
            <person name="Han C."/>
        </authorList>
    </citation>
    <scope>NUCLEOTIDE SEQUENCE [LARGE SCALE GENOMIC DNA]</scope>
    <source>
        <strain evidence="3">ATCC 49208 / DSM 771 / VKM B-1644</strain>
    </source>
</reference>
<dbReference type="RefSeq" id="WP_015757131.1">
    <property type="nucleotide sequence ID" value="NC_013216.1"/>
</dbReference>
<dbReference type="InterPro" id="IPR012347">
    <property type="entry name" value="Ferritin-like"/>
</dbReference>
<dbReference type="OrthoDB" id="5405405at2"/>
<proteinExistence type="predicted"/>
<dbReference type="CDD" id="cd01045">
    <property type="entry name" value="Ferritin_like_AB"/>
    <property type="match status" value="1"/>
</dbReference>
<evidence type="ECO:0000313" key="3">
    <source>
        <dbReference type="Proteomes" id="UP000002217"/>
    </source>
</evidence>
<dbReference type="eggNOG" id="COG1633">
    <property type="taxonomic scope" value="Bacteria"/>
</dbReference>
<dbReference type="HOGENOM" id="CLU_122749_1_0_9"/>
<dbReference type="InterPro" id="IPR003251">
    <property type="entry name" value="Rr_diiron-bd_dom"/>
</dbReference>
<dbReference type="Pfam" id="PF02915">
    <property type="entry name" value="Rubrerythrin"/>
    <property type="match status" value="1"/>
</dbReference>
<evidence type="ECO:0000259" key="1">
    <source>
        <dbReference type="Pfam" id="PF02915"/>
    </source>
</evidence>
<accession>C8VW67</accession>
<organism evidence="2 3">
    <name type="scientific">Desulfofarcimen acetoxidans (strain ATCC 49208 / DSM 771 / KCTC 5769 / VKM B-1644 / 5575)</name>
    <name type="common">Desulfotomaculum acetoxidans</name>
    <dbReference type="NCBI Taxonomy" id="485916"/>
    <lineage>
        <taxon>Bacteria</taxon>
        <taxon>Bacillati</taxon>
        <taxon>Bacillota</taxon>
        <taxon>Clostridia</taxon>
        <taxon>Eubacteriales</taxon>
        <taxon>Peptococcaceae</taxon>
        <taxon>Desulfofarcimen</taxon>
    </lineage>
</organism>
<sequence length="161" mass="18431">MTWNLIEFSAEEIIKLSIDIEKSGRTFYNTLAAKVTDTKSKEALQFLANEEDQHIKDFEALGAYLAKEFEANENYSGEYKDYLDSLIESHIFNQAEIEDKINKITDAKSALEMALRFEKDSIMIFQSFLNVVSGKAQEVIGKLINEEIGHIKKLSQLKKQL</sequence>
<dbReference type="KEGG" id="dae:Dtox_1557"/>
<feature type="domain" description="Rubrerythrin diiron-binding" evidence="1">
    <location>
        <begin position="12"/>
        <end position="157"/>
    </location>
</feature>
<dbReference type="STRING" id="485916.Dtox_1557"/>
<dbReference type="AlphaFoldDB" id="C8VW67"/>
<dbReference type="Gene3D" id="1.20.1260.10">
    <property type="match status" value="1"/>
</dbReference>
<dbReference type="Proteomes" id="UP000002217">
    <property type="component" value="Chromosome"/>
</dbReference>
<dbReference type="InterPro" id="IPR009078">
    <property type="entry name" value="Ferritin-like_SF"/>
</dbReference>
<dbReference type="EMBL" id="CP001720">
    <property type="protein sequence ID" value="ACV62419.1"/>
    <property type="molecule type" value="Genomic_DNA"/>
</dbReference>
<dbReference type="PANTHER" id="PTHR33531:SF7">
    <property type="entry name" value="HYPOTHETICAL MEMBRANE PROTEIN, CONSERVED"/>
    <property type="match status" value="1"/>
</dbReference>
<keyword evidence="3" id="KW-1185">Reference proteome</keyword>
<dbReference type="SUPFAM" id="SSF47240">
    <property type="entry name" value="Ferritin-like"/>
    <property type="match status" value="1"/>
</dbReference>
<dbReference type="GO" id="GO:0046872">
    <property type="term" value="F:metal ion binding"/>
    <property type="evidence" value="ECO:0007669"/>
    <property type="project" value="InterPro"/>
</dbReference>